<dbReference type="OrthoDB" id="336381at2157"/>
<feature type="domain" description="Metallo-beta-lactamase" evidence="2">
    <location>
        <begin position="28"/>
        <end position="241"/>
    </location>
</feature>
<dbReference type="EMBL" id="FNYR01000045">
    <property type="protein sequence ID" value="SEJ31450.1"/>
    <property type="molecule type" value="Genomic_DNA"/>
</dbReference>
<proteinExistence type="predicted"/>
<dbReference type="AlphaFoldDB" id="A0A1H6Y2V2"/>
<name>A0A1H6Y2V2_9EURY</name>
<organism evidence="3 4">
    <name type="scientific">Halohasta litchfieldiae</name>
    <dbReference type="NCBI Taxonomy" id="1073996"/>
    <lineage>
        <taxon>Archaea</taxon>
        <taxon>Methanobacteriati</taxon>
        <taxon>Methanobacteriota</taxon>
        <taxon>Stenosarchaea group</taxon>
        <taxon>Halobacteria</taxon>
        <taxon>Halobacteriales</taxon>
        <taxon>Haloferacaceae</taxon>
        <taxon>Halohasta</taxon>
    </lineage>
</organism>
<dbReference type="RefSeq" id="WP_089673791.1">
    <property type="nucleotide sequence ID" value="NZ_CP024845.1"/>
</dbReference>
<dbReference type="GeneID" id="35001375"/>
<dbReference type="Pfam" id="PF12706">
    <property type="entry name" value="Lactamase_B_2"/>
    <property type="match status" value="1"/>
</dbReference>
<dbReference type="Gene3D" id="3.60.15.10">
    <property type="entry name" value="Ribonuclease Z/Hydroxyacylglutathione hydrolase-like"/>
    <property type="match status" value="1"/>
</dbReference>
<evidence type="ECO:0000313" key="4">
    <source>
        <dbReference type="Proteomes" id="UP000198888"/>
    </source>
</evidence>
<dbReference type="STRING" id="1073996.SAMN05444271_14515"/>
<protein>
    <submittedName>
        <fullName evidence="3">L-ascorbate 6-phosphate lactonase</fullName>
    </submittedName>
</protein>
<evidence type="ECO:0000313" key="3">
    <source>
        <dbReference type="EMBL" id="SEJ31450.1"/>
    </source>
</evidence>
<dbReference type="InterPro" id="IPR001279">
    <property type="entry name" value="Metallo-B-lactamas"/>
</dbReference>
<keyword evidence="1" id="KW-0378">Hydrolase</keyword>
<accession>A0A2H4PZ38</accession>
<accession>A0A1H6Y2V2</accession>
<dbReference type="InterPro" id="IPR050114">
    <property type="entry name" value="UPF0173_UPF0282_UlaG_hydrolase"/>
</dbReference>
<dbReference type="SMART" id="SM00849">
    <property type="entry name" value="Lactamase_B"/>
    <property type="match status" value="1"/>
</dbReference>
<evidence type="ECO:0000256" key="1">
    <source>
        <dbReference type="ARBA" id="ARBA00022801"/>
    </source>
</evidence>
<dbReference type="Proteomes" id="UP000198888">
    <property type="component" value="Unassembled WGS sequence"/>
</dbReference>
<dbReference type="KEGG" id="hae:halTADL_0557"/>
<sequence>MTVSDWGDWLPKAVADADPETVSLWYLGCNGFVIKGSEGTTLWIDPYVGLGDPPRTIRMVPVPFDPEDVTEDAVDAVLATHEHTDHTHGPSQGPILENTGVDFYAPDDSLAVAFDDEEWLETYDVSEEQFTEVTEGNSLDIGEFTIDVVETEDADSTHPVGYMIQHESGTIFHAGDSKPSSSFVDHGENYDIDLGILAFGAIGNIPDKETREPVRTKWYATENETIKSASDLQLDRLLPSHWDMWKGMTADPTALHHHAQSYEYPQRLDIAEIGDRVDL</sequence>
<dbReference type="PANTHER" id="PTHR43546:SF9">
    <property type="entry name" value="L-ASCORBATE-6-PHOSPHATE LACTONASE ULAG-RELATED"/>
    <property type="match status" value="1"/>
</dbReference>
<dbReference type="SUPFAM" id="SSF56281">
    <property type="entry name" value="Metallo-hydrolase/oxidoreductase"/>
    <property type="match status" value="1"/>
</dbReference>
<dbReference type="InterPro" id="IPR036866">
    <property type="entry name" value="RibonucZ/Hydroxyglut_hydro"/>
</dbReference>
<evidence type="ECO:0000259" key="2">
    <source>
        <dbReference type="SMART" id="SM00849"/>
    </source>
</evidence>
<dbReference type="GO" id="GO:0016787">
    <property type="term" value="F:hydrolase activity"/>
    <property type="evidence" value="ECO:0007669"/>
    <property type="project" value="UniProtKB-KW"/>
</dbReference>
<gene>
    <name evidence="3" type="ORF">SAMN05444271_14515</name>
</gene>
<dbReference type="PANTHER" id="PTHR43546">
    <property type="entry name" value="UPF0173 METAL-DEPENDENT HYDROLASE MJ1163-RELATED"/>
    <property type="match status" value="1"/>
</dbReference>
<reference evidence="3 4" key="1">
    <citation type="submission" date="2016-10" db="EMBL/GenBank/DDBJ databases">
        <authorList>
            <person name="de Groot N.N."/>
        </authorList>
    </citation>
    <scope>NUCLEOTIDE SEQUENCE [LARGE SCALE GENOMIC DNA]</scope>
    <source>
        <strain evidence="3 4">DSM 22187</strain>
    </source>
</reference>
<keyword evidence="4" id="KW-1185">Reference proteome</keyword>